<sequence length="415" mass="47036">MNLIKLFILMVPFYLFLTGCYDKTELEYQAYVVALGVDKGEGDNTFKFTYQIANPETGTAIGGGSSNEPASEIITVEGNDFLTATTTANASVSKKMTLDHTKVLVVSEEVARSDNFLGLMQTASRTTQIRRQVQIIVSKENARDFIKDNKPQLETRPHKYYQLMLERSTETGIVPESDIHRFFQLTEGDADLFLAMYTTATVEKTKNNGTEDEYKAGEIPKKGGNPAEFMGSAVFKEGKMIDVLDGQNTRLALIMDNTLEIDDLLSTYQDPVKEDYKIAGDFSKKSPTKVKIDYRKDVKTTIDVTVPFSFEVLAIPSLVPYSQDEKLREKLKASIEKSLEKKANKLIEKAQKEYGSDPFYWSLYIRNEFASIPDYEKADWNKKIWPNAEVNVDFQMSRLEFGKMVNDSQLNEVRD</sequence>
<dbReference type="Proteomes" id="UP001145069">
    <property type="component" value="Unassembled WGS sequence"/>
</dbReference>
<evidence type="ECO:0000313" key="10">
    <source>
        <dbReference type="EMBL" id="MDC3417748.1"/>
    </source>
</evidence>
<name>A0A9X3WEX1_9BACI</name>
<evidence type="ECO:0000256" key="7">
    <source>
        <dbReference type="ARBA" id="ARBA00023288"/>
    </source>
</evidence>
<dbReference type="EMBL" id="JAMQKC010000013">
    <property type="protein sequence ID" value="MDC3417748.1"/>
    <property type="molecule type" value="Genomic_DNA"/>
</dbReference>
<evidence type="ECO:0000256" key="5">
    <source>
        <dbReference type="ARBA" id="ARBA00023136"/>
    </source>
</evidence>
<dbReference type="AlphaFoldDB" id="A0A9X3WEX1"/>
<comment type="caution">
    <text evidence="10">The sequence shown here is derived from an EMBL/GenBank/DDBJ whole genome shotgun (WGS) entry which is preliminary data.</text>
</comment>
<dbReference type="InterPro" id="IPR008844">
    <property type="entry name" value="Spore_GerAC-like"/>
</dbReference>
<feature type="domain" description="Spore germination GerAC-like C-terminal" evidence="8">
    <location>
        <begin position="230"/>
        <end position="397"/>
    </location>
</feature>
<dbReference type="Pfam" id="PF25198">
    <property type="entry name" value="Spore_GerAC_N"/>
    <property type="match status" value="1"/>
</dbReference>
<dbReference type="InterPro" id="IPR057336">
    <property type="entry name" value="GerAC_N"/>
</dbReference>
<feature type="domain" description="Spore germination protein N-terminal" evidence="9">
    <location>
        <begin position="22"/>
        <end position="196"/>
    </location>
</feature>
<dbReference type="Gene3D" id="3.30.300.210">
    <property type="entry name" value="Nutrient germinant receptor protein C, domain 3"/>
    <property type="match status" value="1"/>
</dbReference>
<keyword evidence="11" id="KW-1185">Reference proteome</keyword>
<keyword evidence="6" id="KW-0564">Palmitate</keyword>
<comment type="subcellular location">
    <subcellularLocation>
        <location evidence="1">Membrane</location>
        <topology evidence="1">Lipid-anchor</topology>
    </subcellularLocation>
</comment>
<evidence type="ECO:0000313" key="11">
    <source>
        <dbReference type="Proteomes" id="UP001145069"/>
    </source>
</evidence>
<evidence type="ECO:0000259" key="8">
    <source>
        <dbReference type="Pfam" id="PF05504"/>
    </source>
</evidence>
<dbReference type="PROSITE" id="PS51257">
    <property type="entry name" value="PROKAR_LIPOPROTEIN"/>
    <property type="match status" value="1"/>
</dbReference>
<dbReference type="GO" id="GO:0016020">
    <property type="term" value="C:membrane"/>
    <property type="evidence" value="ECO:0007669"/>
    <property type="project" value="UniProtKB-SubCell"/>
</dbReference>
<evidence type="ECO:0000256" key="1">
    <source>
        <dbReference type="ARBA" id="ARBA00004635"/>
    </source>
</evidence>
<dbReference type="InterPro" id="IPR046953">
    <property type="entry name" value="Spore_GerAC-like_C"/>
</dbReference>
<evidence type="ECO:0000256" key="2">
    <source>
        <dbReference type="ARBA" id="ARBA00007886"/>
    </source>
</evidence>
<evidence type="ECO:0000256" key="4">
    <source>
        <dbReference type="ARBA" id="ARBA00022729"/>
    </source>
</evidence>
<keyword evidence="5" id="KW-0472">Membrane</keyword>
<evidence type="ECO:0000256" key="6">
    <source>
        <dbReference type="ARBA" id="ARBA00023139"/>
    </source>
</evidence>
<dbReference type="PANTHER" id="PTHR35789:SF1">
    <property type="entry name" value="SPORE GERMINATION PROTEIN B3"/>
    <property type="match status" value="1"/>
</dbReference>
<gene>
    <name evidence="10" type="ORF">NC799_12655</name>
</gene>
<dbReference type="PANTHER" id="PTHR35789">
    <property type="entry name" value="SPORE GERMINATION PROTEIN B3"/>
    <property type="match status" value="1"/>
</dbReference>
<dbReference type="Pfam" id="PF05504">
    <property type="entry name" value="Spore_GerAC"/>
    <property type="match status" value="1"/>
</dbReference>
<organism evidence="10 11">
    <name type="scientific">Aquibacillus salsiterrae</name>
    <dbReference type="NCBI Taxonomy" id="2950439"/>
    <lineage>
        <taxon>Bacteria</taxon>
        <taxon>Bacillati</taxon>
        <taxon>Bacillota</taxon>
        <taxon>Bacilli</taxon>
        <taxon>Bacillales</taxon>
        <taxon>Bacillaceae</taxon>
        <taxon>Aquibacillus</taxon>
    </lineage>
</organism>
<keyword evidence="4" id="KW-0732">Signal</keyword>
<keyword evidence="7" id="KW-0449">Lipoprotein</keyword>
<dbReference type="GO" id="GO:0009847">
    <property type="term" value="P:spore germination"/>
    <property type="evidence" value="ECO:0007669"/>
    <property type="project" value="InterPro"/>
</dbReference>
<evidence type="ECO:0000259" key="9">
    <source>
        <dbReference type="Pfam" id="PF25198"/>
    </source>
</evidence>
<evidence type="ECO:0000256" key="3">
    <source>
        <dbReference type="ARBA" id="ARBA00022544"/>
    </source>
</evidence>
<accession>A0A9X3WEX1</accession>
<protein>
    <submittedName>
        <fullName evidence="10">Ger(X)C family spore germination protein</fullName>
    </submittedName>
</protein>
<reference evidence="10" key="1">
    <citation type="submission" date="2022-06" db="EMBL/GenBank/DDBJ databases">
        <title>Aquibacillus sp. a new bacterium isolated from soil saline samples.</title>
        <authorList>
            <person name="Galisteo C."/>
            <person name="De La Haba R."/>
            <person name="Sanchez-Porro C."/>
            <person name="Ventosa A."/>
        </authorList>
    </citation>
    <scope>NUCLEOTIDE SEQUENCE</scope>
    <source>
        <strain evidence="10">3ASR75-54</strain>
    </source>
</reference>
<dbReference type="RefSeq" id="WP_272446817.1">
    <property type="nucleotide sequence ID" value="NZ_JAMQKC010000013.1"/>
</dbReference>
<dbReference type="NCBIfam" id="TIGR02887">
    <property type="entry name" value="spore_ger_x_C"/>
    <property type="match status" value="1"/>
</dbReference>
<proteinExistence type="inferred from homology"/>
<dbReference type="InterPro" id="IPR038501">
    <property type="entry name" value="Spore_GerAC_C_sf"/>
</dbReference>
<comment type="similarity">
    <text evidence="2">Belongs to the GerABKC lipoprotein family.</text>
</comment>
<keyword evidence="3" id="KW-0309">Germination</keyword>